<dbReference type="AlphaFoldDB" id="A0A2P5EDD9"/>
<dbReference type="EMBL" id="JXTC01000177">
    <property type="protein sequence ID" value="PON83530.1"/>
    <property type="molecule type" value="Genomic_DNA"/>
</dbReference>
<protein>
    <submittedName>
        <fullName evidence="1">Uncharacterized protein</fullName>
    </submittedName>
</protein>
<dbReference type="Proteomes" id="UP000237000">
    <property type="component" value="Unassembled WGS sequence"/>
</dbReference>
<accession>A0A2P5EDD9</accession>
<comment type="caution">
    <text evidence="1">The sequence shown here is derived from an EMBL/GenBank/DDBJ whole genome shotgun (WGS) entry which is preliminary data.</text>
</comment>
<dbReference type="InParanoid" id="A0A2P5EDD9"/>
<organism evidence="1 2">
    <name type="scientific">Trema orientale</name>
    <name type="common">Charcoal tree</name>
    <name type="synonym">Celtis orientalis</name>
    <dbReference type="NCBI Taxonomy" id="63057"/>
    <lineage>
        <taxon>Eukaryota</taxon>
        <taxon>Viridiplantae</taxon>
        <taxon>Streptophyta</taxon>
        <taxon>Embryophyta</taxon>
        <taxon>Tracheophyta</taxon>
        <taxon>Spermatophyta</taxon>
        <taxon>Magnoliopsida</taxon>
        <taxon>eudicotyledons</taxon>
        <taxon>Gunneridae</taxon>
        <taxon>Pentapetalae</taxon>
        <taxon>rosids</taxon>
        <taxon>fabids</taxon>
        <taxon>Rosales</taxon>
        <taxon>Cannabaceae</taxon>
        <taxon>Trema</taxon>
    </lineage>
</organism>
<gene>
    <name evidence="1" type="ORF">TorRG33x02_206850</name>
</gene>
<reference evidence="2" key="1">
    <citation type="submission" date="2016-06" db="EMBL/GenBank/DDBJ databases">
        <title>Parallel loss of symbiosis genes in relatives of nitrogen-fixing non-legume Parasponia.</title>
        <authorList>
            <person name="Van Velzen R."/>
            <person name="Holmer R."/>
            <person name="Bu F."/>
            <person name="Rutten L."/>
            <person name="Van Zeijl A."/>
            <person name="Liu W."/>
            <person name="Santuari L."/>
            <person name="Cao Q."/>
            <person name="Sharma T."/>
            <person name="Shen D."/>
            <person name="Roswanjaya Y."/>
            <person name="Wardhani T."/>
            <person name="Kalhor M.S."/>
            <person name="Jansen J."/>
            <person name="Van den Hoogen J."/>
            <person name="Gungor B."/>
            <person name="Hartog M."/>
            <person name="Hontelez J."/>
            <person name="Verver J."/>
            <person name="Yang W.-C."/>
            <person name="Schijlen E."/>
            <person name="Repin R."/>
            <person name="Schilthuizen M."/>
            <person name="Schranz E."/>
            <person name="Heidstra R."/>
            <person name="Miyata K."/>
            <person name="Fedorova E."/>
            <person name="Kohlen W."/>
            <person name="Bisseling T."/>
            <person name="Smit S."/>
            <person name="Geurts R."/>
        </authorList>
    </citation>
    <scope>NUCLEOTIDE SEQUENCE [LARGE SCALE GENOMIC DNA]</scope>
    <source>
        <strain evidence="2">cv. RG33-2</strain>
    </source>
</reference>
<sequence length="100" mass="11673">MLILLTVVMAEEKEYQGMARAPQTHRSRLWSICVRKPPPPPWEDSPLNPFFNAEDPLNLFLYEQELHPFGAIHVVLIHEPEPQFLELYKLTQSRSHKVAL</sequence>
<keyword evidence="2" id="KW-1185">Reference proteome</keyword>
<evidence type="ECO:0000313" key="2">
    <source>
        <dbReference type="Proteomes" id="UP000237000"/>
    </source>
</evidence>
<name>A0A2P5EDD9_TREOI</name>
<proteinExistence type="predicted"/>
<evidence type="ECO:0000313" key="1">
    <source>
        <dbReference type="EMBL" id="PON83530.1"/>
    </source>
</evidence>